<keyword evidence="9" id="KW-1185">Reference proteome</keyword>
<keyword evidence="3 6" id="KW-0812">Transmembrane</keyword>
<comment type="caution">
    <text evidence="8">The sequence shown here is derived from an EMBL/GenBank/DDBJ whole genome shotgun (WGS) entry which is preliminary data.</text>
</comment>
<keyword evidence="4 6" id="KW-1133">Transmembrane helix</keyword>
<reference evidence="8 9" key="1">
    <citation type="submission" date="2021-01" db="EMBL/GenBank/DDBJ databases">
        <title>Whole genome shotgun sequence of Actinoplanes palleronii NBRC 14916.</title>
        <authorList>
            <person name="Komaki H."/>
            <person name="Tamura T."/>
        </authorList>
    </citation>
    <scope>NUCLEOTIDE SEQUENCE [LARGE SCALE GENOMIC DNA]</scope>
    <source>
        <strain evidence="8 9">NBRC 14916</strain>
    </source>
</reference>
<dbReference type="EMBL" id="BOMS01000051">
    <property type="protein sequence ID" value="GIE67776.1"/>
    <property type="molecule type" value="Genomic_DNA"/>
</dbReference>
<dbReference type="Pfam" id="PF04024">
    <property type="entry name" value="PspC"/>
    <property type="match status" value="1"/>
</dbReference>
<evidence type="ECO:0000256" key="4">
    <source>
        <dbReference type="ARBA" id="ARBA00022989"/>
    </source>
</evidence>
<dbReference type="PANTHER" id="PTHR33885:SF3">
    <property type="entry name" value="PHAGE SHOCK PROTEIN C"/>
    <property type="match status" value="1"/>
</dbReference>
<sequence length="67" mass="7449">MTVTTPFKTRSLTRPRNDRWIAGVCAGLARRSGLSSGTVRLLFLLSCLLPGPQFIAYLILWALMPNE</sequence>
<dbReference type="PANTHER" id="PTHR33885">
    <property type="entry name" value="PHAGE SHOCK PROTEIN C"/>
    <property type="match status" value="1"/>
</dbReference>
<evidence type="ECO:0000313" key="9">
    <source>
        <dbReference type="Proteomes" id="UP000624709"/>
    </source>
</evidence>
<evidence type="ECO:0000256" key="1">
    <source>
        <dbReference type="ARBA" id="ARBA00004162"/>
    </source>
</evidence>
<evidence type="ECO:0000259" key="7">
    <source>
        <dbReference type="Pfam" id="PF04024"/>
    </source>
</evidence>
<dbReference type="Proteomes" id="UP000624709">
    <property type="component" value="Unassembled WGS sequence"/>
</dbReference>
<name>A0ABQ4BAU4_9ACTN</name>
<evidence type="ECO:0000256" key="6">
    <source>
        <dbReference type="SAM" id="Phobius"/>
    </source>
</evidence>
<accession>A0ABQ4BAU4</accession>
<feature type="domain" description="Phage shock protein PspC N-terminal" evidence="7">
    <location>
        <begin position="11"/>
        <end position="67"/>
    </location>
</feature>
<dbReference type="RefSeq" id="WP_157441475.1">
    <property type="nucleotide sequence ID" value="NZ_BAAATY010000016.1"/>
</dbReference>
<evidence type="ECO:0000256" key="3">
    <source>
        <dbReference type="ARBA" id="ARBA00022692"/>
    </source>
</evidence>
<keyword evidence="5 6" id="KW-0472">Membrane</keyword>
<dbReference type="InterPro" id="IPR007168">
    <property type="entry name" value="Phageshock_PspC_N"/>
</dbReference>
<dbReference type="InterPro" id="IPR052027">
    <property type="entry name" value="PspC"/>
</dbReference>
<evidence type="ECO:0000256" key="5">
    <source>
        <dbReference type="ARBA" id="ARBA00023136"/>
    </source>
</evidence>
<comment type="subcellular location">
    <subcellularLocation>
        <location evidence="1">Cell membrane</location>
        <topology evidence="1">Single-pass membrane protein</topology>
    </subcellularLocation>
</comment>
<evidence type="ECO:0000256" key="2">
    <source>
        <dbReference type="ARBA" id="ARBA00022475"/>
    </source>
</evidence>
<protein>
    <submittedName>
        <fullName evidence="8">PspC family transcriptional regulator</fullName>
    </submittedName>
</protein>
<evidence type="ECO:0000313" key="8">
    <source>
        <dbReference type="EMBL" id="GIE67776.1"/>
    </source>
</evidence>
<keyword evidence="2" id="KW-1003">Cell membrane</keyword>
<feature type="transmembrane region" description="Helical" evidence="6">
    <location>
        <begin position="41"/>
        <end position="64"/>
    </location>
</feature>
<gene>
    <name evidence="8" type="ORF">Apa02nite_038840</name>
</gene>
<organism evidence="8 9">
    <name type="scientific">Actinoplanes palleronii</name>
    <dbReference type="NCBI Taxonomy" id="113570"/>
    <lineage>
        <taxon>Bacteria</taxon>
        <taxon>Bacillati</taxon>
        <taxon>Actinomycetota</taxon>
        <taxon>Actinomycetes</taxon>
        <taxon>Micromonosporales</taxon>
        <taxon>Micromonosporaceae</taxon>
        <taxon>Actinoplanes</taxon>
    </lineage>
</organism>
<proteinExistence type="predicted"/>